<keyword evidence="3" id="KW-1185">Reference proteome</keyword>
<evidence type="ECO:0000313" key="3">
    <source>
        <dbReference type="Proteomes" id="UP001066276"/>
    </source>
</evidence>
<name>A0AAV7R8Y1_PLEWA</name>
<dbReference type="EMBL" id="JANPWB010000009">
    <property type="protein sequence ID" value="KAJ1149256.1"/>
    <property type="molecule type" value="Genomic_DNA"/>
</dbReference>
<dbReference type="Proteomes" id="UP001066276">
    <property type="component" value="Chromosome 5"/>
</dbReference>
<sequence>MSRPTQEGLRNKFIKLERLKKQELSRWWDYTILEKYMENNQIPRGLRVILFPSFNDLSPDLLKEWEQLLITSSYGMMDILIRDAKNKREKLLQDIAQLEKEINDIDSPDTKTRNFNILKDVLEKHQLYIKDKKVCKLRRDDNDYKKGRVFTFARKFDNSKLDLDRESSSMDKNPPLLNLTTSDTDISSISSGTSEDTMEKLPLPSTSYRSPFLLELERFRKGPKQMQRREEVTTRPLDGGSTSANPNRRQEGVATRSITRSAQQ</sequence>
<dbReference type="AlphaFoldDB" id="A0AAV7R8Y1"/>
<proteinExistence type="predicted"/>
<comment type="caution">
    <text evidence="2">The sequence shown here is derived from an EMBL/GenBank/DDBJ whole genome shotgun (WGS) entry which is preliminary data.</text>
</comment>
<accession>A0AAV7R8Y1</accession>
<feature type="region of interest" description="Disordered" evidence="1">
    <location>
        <begin position="163"/>
        <end position="205"/>
    </location>
</feature>
<gene>
    <name evidence="2" type="ORF">NDU88_002071</name>
</gene>
<evidence type="ECO:0000256" key="1">
    <source>
        <dbReference type="SAM" id="MobiDB-lite"/>
    </source>
</evidence>
<feature type="region of interest" description="Disordered" evidence="1">
    <location>
        <begin position="218"/>
        <end position="264"/>
    </location>
</feature>
<evidence type="ECO:0000313" key="2">
    <source>
        <dbReference type="EMBL" id="KAJ1149256.1"/>
    </source>
</evidence>
<reference evidence="2" key="1">
    <citation type="journal article" date="2022" name="bioRxiv">
        <title>Sequencing and chromosome-scale assembly of the giantPleurodeles waltlgenome.</title>
        <authorList>
            <person name="Brown T."/>
            <person name="Elewa A."/>
            <person name="Iarovenko S."/>
            <person name="Subramanian E."/>
            <person name="Araus A.J."/>
            <person name="Petzold A."/>
            <person name="Susuki M."/>
            <person name="Suzuki K.-i.T."/>
            <person name="Hayashi T."/>
            <person name="Toyoda A."/>
            <person name="Oliveira C."/>
            <person name="Osipova E."/>
            <person name="Leigh N.D."/>
            <person name="Simon A."/>
            <person name="Yun M.H."/>
        </authorList>
    </citation>
    <scope>NUCLEOTIDE SEQUENCE</scope>
    <source>
        <strain evidence="2">20211129_DDA</strain>
        <tissue evidence="2">Liver</tissue>
    </source>
</reference>
<feature type="compositionally biased region" description="Low complexity" evidence="1">
    <location>
        <begin position="180"/>
        <end position="195"/>
    </location>
</feature>
<protein>
    <submittedName>
        <fullName evidence="2">Uncharacterized protein</fullName>
    </submittedName>
</protein>
<organism evidence="2 3">
    <name type="scientific">Pleurodeles waltl</name>
    <name type="common">Iberian ribbed newt</name>
    <dbReference type="NCBI Taxonomy" id="8319"/>
    <lineage>
        <taxon>Eukaryota</taxon>
        <taxon>Metazoa</taxon>
        <taxon>Chordata</taxon>
        <taxon>Craniata</taxon>
        <taxon>Vertebrata</taxon>
        <taxon>Euteleostomi</taxon>
        <taxon>Amphibia</taxon>
        <taxon>Batrachia</taxon>
        <taxon>Caudata</taxon>
        <taxon>Salamandroidea</taxon>
        <taxon>Salamandridae</taxon>
        <taxon>Pleurodelinae</taxon>
        <taxon>Pleurodeles</taxon>
    </lineage>
</organism>